<organism evidence="1 2">
    <name type="scientific">Sporocytophaga myxococcoides</name>
    <dbReference type="NCBI Taxonomy" id="153721"/>
    <lineage>
        <taxon>Bacteria</taxon>
        <taxon>Pseudomonadati</taxon>
        <taxon>Bacteroidota</taxon>
        <taxon>Cytophagia</taxon>
        <taxon>Cytophagales</taxon>
        <taxon>Cytophagaceae</taxon>
        <taxon>Sporocytophaga</taxon>
    </lineage>
</organism>
<accession>A0A098LM63</accession>
<dbReference type="Pfam" id="PF18939">
    <property type="entry name" value="DUF5686"/>
    <property type="match status" value="1"/>
</dbReference>
<evidence type="ECO:0008006" key="3">
    <source>
        <dbReference type="Google" id="ProtNLM"/>
    </source>
</evidence>
<evidence type="ECO:0000313" key="2">
    <source>
        <dbReference type="Proteomes" id="UP000030185"/>
    </source>
</evidence>
<dbReference type="OrthoDB" id="983143at2"/>
<dbReference type="RefSeq" id="WP_045468865.1">
    <property type="nucleotide sequence ID" value="NZ_BBLT01000013.1"/>
</dbReference>
<dbReference type="AlphaFoldDB" id="A0A098LM63"/>
<dbReference type="Proteomes" id="UP000030185">
    <property type="component" value="Unassembled WGS sequence"/>
</dbReference>
<dbReference type="InterPro" id="IPR043741">
    <property type="entry name" value="DUF5686"/>
</dbReference>
<sequence length="804" mass="94127">MKNFSPVLLKKLTSTGIFIILLFLSQILLAQTDTLKGYVKETFSGSSLPFVHIRVNDSIDYLSDIDGNFFIENISSLKKVTFDLYMHRPVTLYPPFDSVLSVKLNKFLFFEISKDSDPFAPEIIHKVMDHKDLNNPEKMRYYSYKTYNKFSLATTEVEKSNKFLSLIFKKFSLSFKKLKEEQHFILIETSSEKKFIDQLHQREELDGAKSSGIDLPLLMVQANQVQNASLYKDYLNIAGKSYPSPLNKDIFHRYAFNLIDTVYPNKDTVYVVKFNPRSDRYFDGLKGTVFINKNKYAIEHLNVSPYEEGKVEINLLQSYKFHNEKDVWFPSRTRTVIVFSRGTEKYIANGNSYIFDVNLNAYLNKKSFNEVILNYSERANKRGEQYWKATRKEPLTHADSITYFYFESFKYKKDIENFLTFGEKVFYGELPFRKIDIDVNRLLTFNKVEGTRIGFGAHTNEKYSDKIKYGGYIGYGIRDQKFKYGADFTYKPFYDVPISFNARFSYDLREAGANFYPYNRYQYSSEALRKFWLRILDLVFEQENSIFYHPFKNMDVMVSFDNSQHRPTYDYVYRGTDSLKFNFTEFKFGFRYAFGEQYFNVLKRKYPQPTNYPVISFIWQKGLKKGVSGDFNYNRFALKIEETLRILFLGKTGIQLETGLITGDAPYMKLYNQKGSYRNTSVVFHNSFETMKFNEFLSNKYASLFFSHDFGKLFITKSITPSLWIINNIGIGSLNHPEYHQEIPFKTMEKGYMEGGSFLNNVIVINLAGLKLGIGAGVFLRYGPYALPHFGDNFVFKFATNFFL</sequence>
<dbReference type="STRING" id="153721.MYP_4657"/>
<dbReference type="eggNOG" id="COG4775">
    <property type="taxonomic scope" value="Bacteria"/>
</dbReference>
<evidence type="ECO:0000313" key="1">
    <source>
        <dbReference type="EMBL" id="GAL87427.1"/>
    </source>
</evidence>
<keyword evidence="2" id="KW-1185">Reference proteome</keyword>
<proteinExistence type="predicted"/>
<gene>
    <name evidence="1" type="ORF">MYP_4657</name>
</gene>
<name>A0A098LM63_9BACT</name>
<dbReference type="EMBL" id="BBLT01000013">
    <property type="protein sequence ID" value="GAL87427.1"/>
    <property type="molecule type" value="Genomic_DNA"/>
</dbReference>
<reference evidence="1 2" key="1">
    <citation type="submission" date="2014-09" db="EMBL/GenBank/DDBJ databases">
        <title>Sporocytophaga myxococcoides PG-01 genome sequencing.</title>
        <authorList>
            <person name="Liu L."/>
            <person name="Gao P.J."/>
            <person name="Chen G.J."/>
            <person name="Wang L.S."/>
        </authorList>
    </citation>
    <scope>NUCLEOTIDE SEQUENCE [LARGE SCALE GENOMIC DNA]</scope>
    <source>
        <strain evidence="1 2">PG-01</strain>
    </source>
</reference>
<protein>
    <recommendedName>
        <fullName evidence="3">Outer membrane protein</fullName>
    </recommendedName>
</protein>
<comment type="caution">
    <text evidence="1">The sequence shown here is derived from an EMBL/GenBank/DDBJ whole genome shotgun (WGS) entry which is preliminary data.</text>
</comment>